<proteinExistence type="predicted"/>
<dbReference type="AlphaFoldDB" id="A0A5P8W617"/>
<organism evidence="1 2">
    <name type="scientific">Nostoc sphaeroides CCNUC1</name>
    <dbReference type="NCBI Taxonomy" id="2653204"/>
    <lineage>
        <taxon>Bacteria</taxon>
        <taxon>Bacillati</taxon>
        <taxon>Cyanobacteriota</taxon>
        <taxon>Cyanophyceae</taxon>
        <taxon>Nostocales</taxon>
        <taxon>Nostocaceae</taxon>
        <taxon>Nostoc</taxon>
    </lineage>
</organism>
<sequence>MTCQSERDEGDEGAGEKELLIIDQCPILRLLYETLRERSVQVPDAQCPKLN</sequence>
<dbReference type="Proteomes" id="UP000326678">
    <property type="component" value="Chromosome Gxm1"/>
</dbReference>
<reference evidence="1 2" key="1">
    <citation type="submission" date="2019-10" db="EMBL/GenBank/DDBJ databases">
        <title>Genomic and transcriptomic insights into the perfect genentic adaptation of a filamentous nitrogen-fixing cyanobacterium to rice fields.</title>
        <authorList>
            <person name="Chen Z."/>
        </authorList>
    </citation>
    <scope>NUCLEOTIDE SEQUENCE [LARGE SCALE GENOMIC DNA]</scope>
    <source>
        <strain evidence="1">CCNUC1</strain>
    </source>
</reference>
<keyword evidence="2" id="KW-1185">Reference proteome</keyword>
<name>A0A5P8W617_9NOSO</name>
<evidence type="ECO:0000313" key="2">
    <source>
        <dbReference type="Proteomes" id="UP000326678"/>
    </source>
</evidence>
<dbReference type="EMBL" id="CP045226">
    <property type="protein sequence ID" value="QFS48203.1"/>
    <property type="molecule type" value="Genomic_DNA"/>
</dbReference>
<gene>
    <name evidence="1" type="ORF">GXM_05695</name>
</gene>
<protein>
    <submittedName>
        <fullName evidence="1">Uncharacterized protein</fullName>
    </submittedName>
</protein>
<dbReference type="KEGG" id="nsh:GXM_05695"/>
<evidence type="ECO:0000313" key="1">
    <source>
        <dbReference type="EMBL" id="QFS48203.1"/>
    </source>
</evidence>
<accession>A0A5P8W617</accession>